<name>A0A6L5QDA7_9BURK</name>
<dbReference type="RefSeq" id="WP_154361981.1">
    <property type="nucleotide sequence ID" value="NZ_WKJM01000003.1"/>
</dbReference>
<keyword evidence="2" id="KW-1185">Reference proteome</keyword>
<reference evidence="1 2" key="1">
    <citation type="submission" date="2019-11" db="EMBL/GenBank/DDBJ databases">
        <title>Novel species isolated from a subtropical stream in China.</title>
        <authorList>
            <person name="Lu H."/>
        </authorList>
    </citation>
    <scope>NUCLEOTIDE SEQUENCE [LARGE SCALE GENOMIC DNA]</scope>
    <source>
        <strain evidence="1 2">FT25W</strain>
    </source>
</reference>
<proteinExistence type="predicted"/>
<accession>A0A6L5QDA7</accession>
<evidence type="ECO:0000313" key="1">
    <source>
        <dbReference type="EMBL" id="MRX07282.1"/>
    </source>
</evidence>
<dbReference type="AlphaFoldDB" id="A0A6L5QDA7"/>
<evidence type="ECO:0000313" key="2">
    <source>
        <dbReference type="Proteomes" id="UP000481037"/>
    </source>
</evidence>
<dbReference type="Proteomes" id="UP000481037">
    <property type="component" value="Unassembled WGS sequence"/>
</dbReference>
<protein>
    <submittedName>
        <fullName evidence="1">Uncharacterized protein</fullName>
    </submittedName>
</protein>
<comment type="caution">
    <text evidence="1">The sequence shown here is derived from an EMBL/GenBank/DDBJ whole genome shotgun (WGS) entry which is preliminary data.</text>
</comment>
<sequence length="49" mass="5416">MSVQIDTDTLLRLISQLKLRSGTQDISEAITSAIELWLREQAGLTKGSQ</sequence>
<gene>
    <name evidence="1" type="ORF">GJ697_05475</name>
</gene>
<dbReference type="EMBL" id="WKJM01000003">
    <property type="protein sequence ID" value="MRX07282.1"/>
    <property type="molecule type" value="Genomic_DNA"/>
</dbReference>
<organism evidence="1 2">
    <name type="scientific">Duganella alba</name>
    <dbReference type="NCBI Taxonomy" id="2666081"/>
    <lineage>
        <taxon>Bacteria</taxon>
        <taxon>Pseudomonadati</taxon>
        <taxon>Pseudomonadota</taxon>
        <taxon>Betaproteobacteria</taxon>
        <taxon>Burkholderiales</taxon>
        <taxon>Oxalobacteraceae</taxon>
        <taxon>Telluria group</taxon>
        <taxon>Duganella</taxon>
    </lineage>
</organism>